<dbReference type="Proteomes" id="UP000263377">
    <property type="component" value="Unassembled WGS sequence"/>
</dbReference>
<sequence>MTGYPVRPEDPRMRDYTKPHLMALLGELHRRGLPHGLLWGSALPGETTIDGRILIDFGNAPVSTLLNLLRLLRDLDDDDEGGQP</sequence>
<dbReference type="AlphaFoldDB" id="A0A372ZVQ1"/>
<keyword evidence="2" id="KW-1185">Reference proteome</keyword>
<accession>A0A372ZVQ1</accession>
<proteinExistence type="predicted"/>
<organism evidence="1 2">
    <name type="scientific">Kitasatospora xanthocidica</name>
    <dbReference type="NCBI Taxonomy" id="83382"/>
    <lineage>
        <taxon>Bacteria</taxon>
        <taxon>Bacillati</taxon>
        <taxon>Actinomycetota</taxon>
        <taxon>Actinomycetes</taxon>
        <taxon>Kitasatosporales</taxon>
        <taxon>Streptomycetaceae</taxon>
        <taxon>Kitasatospora</taxon>
    </lineage>
</organism>
<evidence type="ECO:0000313" key="2">
    <source>
        <dbReference type="Proteomes" id="UP000263377"/>
    </source>
</evidence>
<protein>
    <submittedName>
        <fullName evidence="1">Uncharacterized protein</fullName>
    </submittedName>
</protein>
<name>A0A372ZVQ1_9ACTN</name>
<evidence type="ECO:0000313" key="1">
    <source>
        <dbReference type="EMBL" id="RGD59966.1"/>
    </source>
</evidence>
<gene>
    <name evidence="1" type="ORF">DR950_21220</name>
</gene>
<reference evidence="1 2" key="1">
    <citation type="submission" date="2018-08" db="EMBL/GenBank/DDBJ databases">
        <title>Diversity &amp; Physiological Properties of Lignin-Decomposing Actinobacteria from Soil.</title>
        <authorList>
            <person name="Roh S.G."/>
            <person name="Kim S.B."/>
        </authorList>
    </citation>
    <scope>NUCLEOTIDE SEQUENCE [LARGE SCALE GENOMIC DNA]</scope>
    <source>
        <strain evidence="1 2">MMS17-GH009</strain>
    </source>
</reference>
<dbReference type="EMBL" id="QVIG01000001">
    <property type="protein sequence ID" value="RGD59966.1"/>
    <property type="molecule type" value="Genomic_DNA"/>
</dbReference>
<comment type="caution">
    <text evidence="1">The sequence shown here is derived from an EMBL/GenBank/DDBJ whole genome shotgun (WGS) entry which is preliminary data.</text>
</comment>